<dbReference type="InterPro" id="IPR021130">
    <property type="entry name" value="PRib-ATP_PPHydrolase-like"/>
</dbReference>
<dbReference type="AlphaFoldDB" id="A0A2M9BWF0"/>
<evidence type="ECO:0000313" key="1">
    <source>
        <dbReference type="EMBL" id="PJJ62270.1"/>
    </source>
</evidence>
<gene>
    <name evidence="1" type="ORF">CLV54_2067</name>
</gene>
<dbReference type="Proteomes" id="UP000230161">
    <property type="component" value="Unassembled WGS sequence"/>
</dbReference>
<dbReference type="GO" id="GO:0016787">
    <property type="term" value="F:hydrolase activity"/>
    <property type="evidence" value="ECO:0007669"/>
    <property type="project" value="UniProtKB-KW"/>
</dbReference>
<dbReference type="Gene3D" id="1.10.287.1080">
    <property type="entry name" value="MazG-like"/>
    <property type="match status" value="1"/>
</dbReference>
<keyword evidence="2" id="KW-1185">Reference proteome</keyword>
<dbReference type="SUPFAM" id="SSF101386">
    <property type="entry name" value="all-alpha NTP pyrophosphatases"/>
    <property type="match status" value="1"/>
</dbReference>
<evidence type="ECO:0000313" key="2">
    <source>
        <dbReference type="Proteomes" id="UP000230161"/>
    </source>
</evidence>
<sequence>MHIEEISSSVEDVSQGYAAKFAIERSEVWFLLKLQEELGELTQAFVNLKGMSKDRGQSDEERRIAFAHECADVLAHLLLLARHEGVDVEAAITDKWLRWAVTRDE</sequence>
<dbReference type="RefSeq" id="WP_100344848.1">
    <property type="nucleotide sequence ID" value="NZ_PGFB01000003.1"/>
</dbReference>
<dbReference type="Pfam" id="PF01503">
    <property type="entry name" value="PRA-PH"/>
    <property type="match status" value="1"/>
</dbReference>
<dbReference type="EMBL" id="PGFB01000003">
    <property type="protein sequence ID" value="PJJ62270.1"/>
    <property type="molecule type" value="Genomic_DNA"/>
</dbReference>
<keyword evidence="1" id="KW-0378">Hydrolase</keyword>
<organism evidence="1 2">
    <name type="scientific">Compostimonas suwonensis</name>
    <dbReference type="NCBI Taxonomy" id="1048394"/>
    <lineage>
        <taxon>Bacteria</taxon>
        <taxon>Bacillati</taxon>
        <taxon>Actinomycetota</taxon>
        <taxon>Actinomycetes</taxon>
        <taxon>Micrococcales</taxon>
        <taxon>Microbacteriaceae</taxon>
        <taxon>Compostimonas</taxon>
    </lineage>
</organism>
<comment type="caution">
    <text evidence="1">The sequence shown here is derived from an EMBL/GenBank/DDBJ whole genome shotgun (WGS) entry which is preliminary data.</text>
</comment>
<reference evidence="1 2" key="1">
    <citation type="submission" date="2017-11" db="EMBL/GenBank/DDBJ databases">
        <title>Genomic Encyclopedia of Archaeal and Bacterial Type Strains, Phase II (KMG-II): From Individual Species to Whole Genera.</title>
        <authorList>
            <person name="Goeker M."/>
        </authorList>
    </citation>
    <scope>NUCLEOTIDE SEQUENCE [LARGE SCALE GENOMIC DNA]</scope>
    <source>
        <strain evidence="1 2">DSM 25625</strain>
    </source>
</reference>
<dbReference type="OrthoDB" id="9791898at2"/>
<protein>
    <submittedName>
        <fullName evidence="1">Phosphoribosyl-ATP pyrophosphohydrolase</fullName>
    </submittedName>
</protein>
<name>A0A2M9BWF0_9MICO</name>
<accession>A0A2M9BWF0</accession>
<proteinExistence type="predicted"/>